<dbReference type="RefSeq" id="WP_148918186.1">
    <property type="nucleotide sequence ID" value="NZ_VTAV01000002.1"/>
</dbReference>
<dbReference type="PROSITE" id="PS50943">
    <property type="entry name" value="HTH_CROC1"/>
    <property type="match status" value="1"/>
</dbReference>
<dbReference type="GO" id="GO:0003677">
    <property type="term" value="F:DNA binding"/>
    <property type="evidence" value="ECO:0007669"/>
    <property type="project" value="UniProtKB-KW"/>
</dbReference>
<dbReference type="Proteomes" id="UP000322362">
    <property type="component" value="Unassembled WGS sequence"/>
</dbReference>
<dbReference type="Gene3D" id="1.10.260.40">
    <property type="entry name" value="lambda repressor-like DNA-binding domains"/>
    <property type="match status" value="1"/>
</dbReference>
<dbReference type="InterPro" id="IPR010982">
    <property type="entry name" value="Lambda_DNA-bd_dom_sf"/>
</dbReference>
<evidence type="ECO:0000259" key="2">
    <source>
        <dbReference type="PROSITE" id="PS50943"/>
    </source>
</evidence>
<evidence type="ECO:0000256" key="1">
    <source>
        <dbReference type="ARBA" id="ARBA00023125"/>
    </source>
</evidence>
<dbReference type="SUPFAM" id="SSF47413">
    <property type="entry name" value="lambda repressor-like DNA-binding domains"/>
    <property type="match status" value="1"/>
</dbReference>
<dbReference type="SMART" id="SM00530">
    <property type="entry name" value="HTH_XRE"/>
    <property type="match status" value="1"/>
</dbReference>
<gene>
    <name evidence="3" type="ORF">FXV77_05420</name>
</gene>
<proteinExistence type="predicted"/>
<dbReference type="AlphaFoldDB" id="A0A5D4HD31"/>
<feature type="domain" description="HTH cro/C1-type" evidence="2">
    <location>
        <begin position="8"/>
        <end position="63"/>
    </location>
</feature>
<dbReference type="PANTHER" id="PTHR46558:SF4">
    <property type="entry name" value="DNA-BIDING PHAGE PROTEIN"/>
    <property type="match status" value="1"/>
</dbReference>
<evidence type="ECO:0000313" key="3">
    <source>
        <dbReference type="EMBL" id="TYR37445.1"/>
    </source>
</evidence>
<accession>A0A5D4HD31</accession>
<name>A0A5D4HD31_9SPHI</name>
<dbReference type="Pfam" id="PF01381">
    <property type="entry name" value="HTH_3"/>
    <property type="match status" value="1"/>
</dbReference>
<organism evidence="3 4">
    <name type="scientific">Sphingobacterium phlebotomi</name>
    <dbReference type="NCBI Taxonomy" id="2605433"/>
    <lineage>
        <taxon>Bacteria</taxon>
        <taxon>Pseudomonadati</taxon>
        <taxon>Bacteroidota</taxon>
        <taxon>Sphingobacteriia</taxon>
        <taxon>Sphingobacteriales</taxon>
        <taxon>Sphingobacteriaceae</taxon>
        <taxon>Sphingobacterium</taxon>
    </lineage>
</organism>
<dbReference type="InterPro" id="IPR001387">
    <property type="entry name" value="Cro/C1-type_HTH"/>
</dbReference>
<sequence>MLKVGDIIKEIREKQKGLRQEDVAKALGISTKAYANIENNVSDITLTRLQQLSEILGVSPEYVLNFQDKSTYTNVFNNYEGNQGTINMFQGCSSDQIKNLEHEVEKSKREASRLQAKIHTRNN</sequence>
<dbReference type="CDD" id="cd00093">
    <property type="entry name" value="HTH_XRE"/>
    <property type="match status" value="1"/>
</dbReference>
<keyword evidence="1" id="KW-0238">DNA-binding</keyword>
<dbReference type="EMBL" id="VTAV01000002">
    <property type="protein sequence ID" value="TYR37445.1"/>
    <property type="molecule type" value="Genomic_DNA"/>
</dbReference>
<keyword evidence="4" id="KW-1185">Reference proteome</keyword>
<protein>
    <submittedName>
        <fullName evidence="3">Helix-turn-helix transcriptional regulator</fullName>
    </submittedName>
</protein>
<dbReference type="PANTHER" id="PTHR46558">
    <property type="entry name" value="TRACRIPTIONAL REGULATORY PROTEIN-RELATED-RELATED"/>
    <property type="match status" value="1"/>
</dbReference>
<comment type="caution">
    <text evidence="3">The sequence shown here is derived from an EMBL/GenBank/DDBJ whole genome shotgun (WGS) entry which is preliminary data.</text>
</comment>
<evidence type="ECO:0000313" key="4">
    <source>
        <dbReference type="Proteomes" id="UP000322362"/>
    </source>
</evidence>
<reference evidence="3 4" key="1">
    <citation type="submission" date="2019-08" db="EMBL/GenBank/DDBJ databases">
        <title>Phlebobacter frassis gen. nov. sp. nov., a new member of family Sphingobacteriaceae isolated from sand fly rearing media.</title>
        <authorList>
            <person name="Kakumanu M.L."/>
            <person name="Marayati B.F."/>
            <person name="Wada-Katsumata A."/>
            <person name="Wasserberg G."/>
            <person name="Schal C."/>
            <person name="Apperson C.S."/>
            <person name="Ponnusamy L."/>
        </authorList>
    </citation>
    <scope>NUCLEOTIDE SEQUENCE [LARGE SCALE GENOMIC DNA]</scope>
    <source>
        <strain evidence="3 4">SSI9</strain>
    </source>
</reference>